<dbReference type="InterPro" id="IPR016119">
    <property type="entry name" value="Br/Cl_peroxidase_C"/>
</dbReference>
<keyword evidence="1" id="KW-0732">Signal</keyword>
<dbReference type="AlphaFoldDB" id="A0A2U0I7C7"/>
<dbReference type="PANTHER" id="PTHR34599:SF2">
    <property type="entry name" value="TRAF-TYPE DOMAIN-CONTAINING PROTEIN"/>
    <property type="match status" value="1"/>
</dbReference>
<feature type="domain" description="Secretion system C-terminal sorting" evidence="2">
    <location>
        <begin position="651"/>
        <end position="717"/>
    </location>
</feature>
<evidence type="ECO:0000313" key="4">
    <source>
        <dbReference type="EMBL" id="PVW17006.1"/>
    </source>
</evidence>
<dbReference type="SUPFAM" id="SSF48317">
    <property type="entry name" value="Acid phosphatase/Vanadium-dependent haloperoxidase"/>
    <property type="match status" value="1"/>
</dbReference>
<evidence type="ECO:0000313" key="5">
    <source>
        <dbReference type="Proteomes" id="UP000245962"/>
    </source>
</evidence>
<proteinExistence type="predicted"/>
<dbReference type="GO" id="GO:0004601">
    <property type="term" value="F:peroxidase activity"/>
    <property type="evidence" value="ECO:0007669"/>
    <property type="project" value="InterPro"/>
</dbReference>
<keyword evidence="5" id="KW-1185">Reference proteome</keyword>
<organism evidence="4 5">
    <name type="scientific">Marixanthomonas spongiae</name>
    <dbReference type="NCBI Taxonomy" id="2174845"/>
    <lineage>
        <taxon>Bacteria</taxon>
        <taxon>Pseudomonadati</taxon>
        <taxon>Bacteroidota</taxon>
        <taxon>Flavobacteriia</taxon>
        <taxon>Flavobacteriales</taxon>
        <taxon>Flavobacteriaceae</taxon>
        <taxon>Marixanthomonas</taxon>
    </lineage>
</organism>
<dbReference type="InterPro" id="IPR036938">
    <property type="entry name" value="PAP2/HPO_sf"/>
</dbReference>
<gene>
    <name evidence="4" type="ORF">DDV96_00310</name>
</gene>
<sequence>MFRTFEFIMKKLVLLFLLVAVSTTCFSQSIARTWNEEVLHGIRNDFARPVVHARNLFHTSVAMYDVWAVFDKQAAPYFLGNTIGDYTCEFEGFKTSENTSEATKKALSYAVFRLMKHRFQNSPGKEEIFKSINQVMNELGYDINYISSNYKNGNPAALGNYIAEQLIAFGLQDGSNEANDYENRYYEPLNEALNLDFAGNSTLEYPNHWQPLKVENWVDQSGNTIPGGQPPFLGPEWGAVVPFSLREQDLTTHTTPDFDYNCYYDPGDPWYIQDFLGMDDPYKWSFAMVAVWSSHLDPADGVMIDISPASIGNFDSTDFPTTFKEYKSFYNYKNGGDPSKGRDLNPVTGKPYRKQLVPRGDYARVLAEFWADGPDSETPPGHWFTILNYVNDQPELIKKFKGRGEVLSDLEWDIKSYFTLGGAMHDVAISAWGIKGYYDYVRPVSAIRYMSDEGQSSDPNLPRYNPHGIPLVENYIELVQEGDPLAGAFNENVEKIKLYCWRGPSKIVDPNEDEAGVGWILAEEWFPYQRPSFVTPPFAGYVSGHSTFSRAAAEILTLLTGDPFFPGGMGTFEAKKGEFLVFEDGPSVDVQLQWATYRDASDQCSLSRIWGGIHPPIDDIPGRIIGEKLGKHAFAFAENFFTKALAEKGVLYPNPTSETVTISYNTEKSLYIKVYDIQGREVLFHLADFGENHKTTLDVSALRQGIYFVTLQNTEKQNLFTARLLKK</sequence>
<dbReference type="CDD" id="cd03398">
    <property type="entry name" value="PAP2_haloperoxidase"/>
    <property type="match status" value="1"/>
</dbReference>
<dbReference type="Gene3D" id="1.10.606.10">
    <property type="entry name" value="Vanadium-containing Chloroperoxidase, domain 2"/>
    <property type="match status" value="1"/>
</dbReference>
<dbReference type="Proteomes" id="UP000245962">
    <property type="component" value="Unassembled WGS sequence"/>
</dbReference>
<dbReference type="InterPro" id="IPR049283">
    <property type="entry name" value="DUF6851"/>
</dbReference>
<name>A0A2U0I7C7_9FLAO</name>
<dbReference type="NCBIfam" id="TIGR04183">
    <property type="entry name" value="Por_Secre_tail"/>
    <property type="match status" value="1"/>
</dbReference>
<reference evidence="4 5" key="1">
    <citation type="submission" date="2018-04" db="EMBL/GenBank/DDBJ databases">
        <title>Marixanthomonas spongiae HN-E44 sp. nov., isolated from a marine sponge.</title>
        <authorList>
            <person name="Luo L."/>
            <person name="Zhuang L."/>
        </authorList>
    </citation>
    <scope>NUCLEOTIDE SEQUENCE [LARGE SCALE GENOMIC DNA]</scope>
    <source>
        <strain evidence="4 5">HN-E44</strain>
    </source>
</reference>
<comment type="caution">
    <text evidence="4">The sequence shown here is derived from an EMBL/GenBank/DDBJ whole genome shotgun (WGS) entry which is preliminary data.</text>
</comment>
<dbReference type="InterPro" id="IPR026444">
    <property type="entry name" value="Secre_tail"/>
</dbReference>
<evidence type="ECO:0000259" key="3">
    <source>
        <dbReference type="Pfam" id="PF21167"/>
    </source>
</evidence>
<dbReference type="EMBL" id="QEHR01000001">
    <property type="protein sequence ID" value="PVW17006.1"/>
    <property type="molecule type" value="Genomic_DNA"/>
</dbReference>
<evidence type="ECO:0000256" key="1">
    <source>
        <dbReference type="ARBA" id="ARBA00022729"/>
    </source>
</evidence>
<accession>A0A2U0I7C7</accession>
<evidence type="ECO:0000259" key="2">
    <source>
        <dbReference type="Pfam" id="PF18962"/>
    </source>
</evidence>
<dbReference type="Pfam" id="PF18962">
    <property type="entry name" value="Por_Secre_tail"/>
    <property type="match status" value="1"/>
</dbReference>
<protein>
    <submittedName>
        <fullName evidence="4">Uncharacterized protein</fullName>
    </submittedName>
</protein>
<feature type="domain" description="DUF6851" evidence="3">
    <location>
        <begin position="60"/>
        <end position="211"/>
    </location>
</feature>
<dbReference type="Pfam" id="PF21167">
    <property type="entry name" value="DUF6851"/>
    <property type="match status" value="1"/>
</dbReference>
<dbReference type="PANTHER" id="PTHR34599">
    <property type="entry name" value="PEROXIDASE-RELATED"/>
    <property type="match status" value="1"/>
</dbReference>
<dbReference type="InterPro" id="IPR052559">
    <property type="entry name" value="V-haloperoxidase"/>
</dbReference>